<protein>
    <submittedName>
        <fullName evidence="2">Uncharacterized protein</fullName>
    </submittedName>
</protein>
<feature type="region of interest" description="Disordered" evidence="1">
    <location>
        <begin position="17"/>
        <end position="41"/>
    </location>
</feature>
<organism evidence="2 3">
    <name type="scientific">Pleurodeles waltl</name>
    <name type="common">Iberian ribbed newt</name>
    <dbReference type="NCBI Taxonomy" id="8319"/>
    <lineage>
        <taxon>Eukaryota</taxon>
        <taxon>Metazoa</taxon>
        <taxon>Chordata</taxon>
        <taxon>Craniata</taxon>
        <taxon>Vertebrata</taxon>
        <taxon>Euteleostomi</taxon>
        <taxon>Amphibia</taxon>
        <taxon>Batrachia</taxon>
        <taxon>Caudata</taxon>
        <taxon>Salamandroidea</taxon>
        <taxon>Salamandridae</taxon>
        <taxon>Pleurodelinae</taxon>
        <taxon>Pleurodeles</taxon>
    </lineage>
</organism>
<proteinExistence type="predicted"/>
<reference evidence="2" key="1">
    <citation type="journal article" date="2022" name="bioRxiv">
        <title>Sequencing and chromosome-scale assembly of the giantPleurodeles waltlgenome.</title>
        <authorList>
            <person name="Brown T."/>
            <person name="Elewa A."/>
            <person name="Iarovenko S."/>
            <person name="Subramanian E."/>
            <person name="Araus A.J."/>
            <person name="Petzold A."/>
            <person name="Susuki M."/>
            <person name="Suzuki K.-i.T."/>
            <person name="Hayashi T."/>
            <person name="Toyoda A."/>
            <person name="Oliveira C."/>
            <person name="Osipova E."/>
            <person name="Leigh N.D."/>
            <person name="Simon A."/>
            <person name="Yun M.H."/>
        </authorList>
    </citation>
    <scope>NUCLEOTIDE SEQUENCE</scope>
    <source>
        <strain evidence="2">20211129_DDA</strain>
        <tissue evidence="2">Liver</tissue>
    </source>
</reference>
<feature type="compositionally biased region" description="Pro residues" evidence="1">
    <location>
        <begin position="29"/>
        <end position="41"/>
    </location>
</feature>
<dbReference type="Proteomes" id="UP001066276">
    <property type="component" value="Chromosome 8"/>
</dbReference>
<dbReference type="AlphaFoldDB" id="A0AAV7NCR2"/>
<evidence type="ECO:0000313" key="3">
    <source>
        <dbReference type="Proteomes" id="UP001066276"/>
    </source>
</evidence>
<name>A0AAV7NCR2_PLEWA</name>
<evidence type="ECO:0000313" key="2">
    <source>
        <dbReference type="EMBL" id="KAJ1113880.1"/>
    </source>
</evidence>
<evidence type="ECO:0000256" key="1">
    <source>
        <dbReference type="SAM" id="MobiDB-lite"/>
    </source>
</evidence>
<sequence>MRRFATAHAGYVQRTRHYPRARRDLGKHLPPPPPALQWEGQPPPPAPWQIVLLATTTSGATKNTSQPGTSEEVQTIKGGTAILVVAETHSDSAYAVSPLIKAPYLTLKTPLILNPQHGLLDISWVRLLPDSCLCLYTLQCLLVPLDPLCWVNTSDPDDRKAFQLYGVGTVWDSLANILMVVTAELSEDAQRGESAMWACAADLDHVLLLMCRDLGTATPCLGVIPVQQEVFFPYSYTM</sequence>
<comment type="caution">
    <text evidence="2">The sequence shown here is derived from an EMBL/GenBank/DDBJ whole genome shotgun (WGS) entry which is preliminary data.</text>
</comment>
<keyword evidence="3" id="KW-1185">Reference proteome</keyword>
<dbReference type="EMBL" id="JANPWB010000012">
    <property type="protein sequence ID" value="KAJ1113880.1"/>
    <property type="molecule type" value="Genomic_DNA"/>
</dbReference>
<accession>A0AAV7NCR2</accession>
<gene>
    <name evidence="2" type="ORF">NDU88_002121</name>
</gene>